<evidence type="ECO:0000256" key="3">
    <source>
        <dbReference type="ARBA" id="ARBA00022490"/>
    </source>
</evidence>
<keyword evidence="5" id="KW-1185">Reference proteome</keyword>
<dbReference type="GO" id="GO:0003727">
    <property type="term" value="F:single-stranded RNA binding"/>
    <property type="evidence" value="ECO:0007669"/>
    <property type="project" value="TreeGrafter"/>
</dbReference>
<dbReference type="OrthoDB" id="9131762at2"/>
<comment type="caution">
    <text evidence="4">The sequence shown here is derived from an EMBL/GenBank/DDBJ whole genome shotgun (WGS) entry which is preliminary data.</text>
</comment>
<comment type="similarity">
    <text evidence="2">Belongs to the YejK family.</text>
</comment>
<dbReference type="PANTHER" id="PTHR38772:SF1">
    <property type="entry name" value="NUCLEOID-ASSOCIATED PROTEIN YEJK"/>
    <property type="match status" value="1"/>
</dbReference>
<name>A0A4Y8SC22_9SPHI</name>
<dbReference type="AlphaFoldDB" id="A0A4Y8SC22"/>
<dbReference type="GO" id="GO:0005737">
    <property type="term" value="C:cytoplasm"/>
    <property type="evidence" value="ECO:0007669"/>
    <property type="project" value="UniProtKB-SubCell"/>
</dbReference>
<dbReference type="EMBL" id="SOZE01000017">
    <property type="protein sequence ID" value="TFF36191.1"/>
    <property type="molecule type" value="Genomic_DNA"/>
</dbReference>
<evidence type="ECO:0000256" key="2">
    <source>
        <dbReference type="ARBA" id="ARBA00009035"/>
    </source>
</evidence>
<sequence length="344" mass="39535">MEFKRHGSNLDVRGMVIHQLLKTAGDRKVGFKKAPTVLNLNDKEKVFIGKLNESYHKKSNPTYGIFAGAEPTFRNGLEKYLADENFYDFSVSAAQQYKKVLENTVNATGSFLIFTDFINTDTRNRYMLVLTINNKDGYMVREADLTLEDIKNLDLSKVDVACMINLTRWKLVESGSDTESRTYLSFVKGNKNVSYYFQSFIDCDNKTTSTESTNRLITAIDAFAKEKGMDRTQTIKVKNQVSDYCTDCLKENKEIELSSISALMNPENTDEFREFASAETYGVSETIKGDKARLRRIKYIMYSDDNYRLEFDSELLDKDVFFNKQKNELTFKRLPQALIDKLSS</sequence>
<proteinExistence type="inferred from homology"/>
<evidence type="ECO:0000313" key="4">
    <source>
        <dbReference type="EMBL" id="TFF36191.1"/>
    </source>
</evidence>
<keyword evidence="3" id="KW-0963">Cytoplasm</keyword>
<gene>
    <name evidence="4" type="ORF">E2R66_16755</name>
</gene>
<dbReference type="PANTHER" id="PTHR38772">
    <property type="match status" value="1"/>
</dbReference>
<dbReference type="InterPro" id="IPR007358">
    <property type="entry name" value="Nucleoid_associated_NdpA"/>
</dbReference>
<evidence type="ECO:0008006" key="6">
    <source>
        <dbReference type="Google" id="ProtNLM"/>
    </source>
</evidence>
<organism evidence="4 5">
    <name type="scientific">Mucilaginibacter psychrotolerans</name>
    <dbReference type="NCBI Taxonomy" id="1524096"/>
    <lineage>
        <taxon>Bacteria</taxon>
        <taxon>Pseudomonadati</taxon>
        <taxon>Bacteroidota</taxon>
        <taxon>Sphingobacteriia</taxon>
        <taxon>Sphingobacteriales</taxon>
        <taxon>Sphingobacteriaceae</taxon>
        <taxon>Mucilaginibacter</taxon>
    </lineage>
</organism>
<reference evidence="4 5" key="1">
    <citation type="journal article" date="2017" name="Int. J. Syst. Evol. Microbiol.">
        <title>Mucilaginibacterpsychrotolerans sp. nov., isolated from peatlands.</title>
        <authorList>
            <person name="Deng Y."/>
            <person name="Shen L."/>
            <person name="Xu B."/>
            <person name="Liu Y."/>
            <person name="Gu Z."/>
            <person name="Liu H."/>
            <person name="Zhou Y."/>
        </authorList>
    </citation>
    <scope>NUCLEOTIDE SEQUENCE [LARGE SCALE GENOMIC DNA]</scope>
    <source>
        <strain evidence="4 5">NH7-4</strain>
    </source>
</reference>
<evidence type="ECO:0000256" key="1">
    <source>
        <dbReference type="ARBA" id="ARBA00004496"/>
    </source>
</evidence>
<evidence type="ECO:0000313" key="5">
    <source>
        <dbReference type="Proteomes" id="UP000297540"/>
    </source>
</evidence>
<dbReference type="Proteomes" id="UP000297540">
    <property type="component" value="Unassembled WGS sequence"/>
</dbReference>
<dbReference type="Pfam" id="PF04245">
    <property type="entry name" value="NA37"/>
    <property type="match status" value="1"/>
</dbReference>
<comment type="subcellular location">
    <subcellularLocation>
        <location evidence="1">Cytoplasm</location>
    </subcellularLocation>
</comment>
<dbReference type="GO" id="GO:0003690">
    <property type="term" value="F:double-stranded DNA binding"/>
    <property type="evidence" value="ECO:0007669"/>
    <property type="project" value="TreeGrafter"/>
</dbReference>
<protein>
    <recommendedName>
        <fullName evidence="6">Nucleoid-associated protein</fullName>
    </recommendedName>
</protein>
<dbReference type="RefSeq" id="WP_133232590.1">
    <property type="nucleotide sequence ID" value="NZ_SOZE01000017.1"/>
</dbReference>
<dbReference type="GO" id="GO:0043590">
    <property type="term" value="C:bacterial nucleoid"/>
    <property type="evidence" value="ECO:0007669"/>
    <property type="project" value="TreeGrafter"/>
</dbReference>
<accession>A0A4Y8SC22</accession>